<reference evidence="10" key="1">
    <citation type="submission" date="2013-08" db="EMBL/GenBank/DDBJ databases">
        <authorList>
            <person name="Mendez C."/>
            <person name="Richter M."/>
            <person name="Ferrer M."/>
            <person name="Sanchez J."/>
        </authorList>
    </citation>
    <scope>NUCLEOTIDE SEQUENCE</scope>
</reference>
<feature type="compositionally biased region" description="Polar residues" evidence="7">
    <location>
        <begin position="1"/>
        <end position="18"/>
    </location>
</feature>
<dbReference type="PANTHER" id="PTHR47234:SF2">
    <property type="entry name" value="TONB-DEPENDENT RECEPTOR"/>
    <property type="match status" value="1"/>
</dbReference>
<name>T1C798_9ZZZZ</name>
<dbReference type="GO" id="GO:0009279">
    <property type="term" value="C:cell outer membrane"/>
    <property type="evidence" value="ECO:0007669"/>
    <property type="project" value="UniProtKB-SubCell"/>
</dbReference>
<dbReference type="Pfam" id="PF00593">
    <property type="entry name" value="TonB_dep_Rec_b-barrel"/>
    <property type="match status" value="1"/>
</dbReference>
<sequence>MVQSTPAISGDATNPSVNNGGGDAAATISLRGLGVSRTLVLIDGHRMAIDPNQGAVDINTIPAALVERVEILKDGASSIYGSSAIGGVVNFIMRKNFQGAEFSTNYGISDHSDGARRGASVMFGESGERGSVVAGISYEKTDGVSSANRSFSKKALYLYYGQIIPFGSSRVPNGRIVYPGNGGTPLTCITGTTCSALSDFRTYNATTDSYNYQAQNLILVPSERTNVFFMGQYHLSDNVTAFMDFFGNKTTSHSALAPSVADTGIPSPLVISAQSIYNPFGVEFSNASGNRFEYRFSGLGQRIFQFGTATNQIITGLKGNVGNTSWQWDANLNYSRVSTGENEIGFVNLAAANPAFGPSFYNNGVPTCGTPGPGNAIVGCTPINIFDANSPSQTALLQQYLSHPFTQTIYITRQASVNANGDLFTLPGGTVRLAVGADYRKRYTSGMVSSDIQINPATGTCALGTGCASSVQGGFNVKEAYAEVLVPLLKDVPFAHSLNVDIASRYSRYSLAGSTTNSKISVAWRPINDLLLRGTVAQVFRAPSISNLFAGPANSAPTFVDPCSGYIPGVSPASENNACGAPTGATAIPATGIAKPTVSQTSAIVSGSQYANYNLKPEFGKSFDFGFVYDPHWLPGFSTSVDLWRIYLNNTIVPVQAQTVATDCFANPSSSLCALIHRFPNGQVSNIFAPTVNLGRLDTSGVDVGFRYHLPHFNTFGVNPGNFTVVMDGTWTRQFTDVPAPGVASVPVIKNAGEFTSQFGNFARWRGLGSLYWDRGPWNAMWRMRYIGHIAVPIQDFGSEVFTTFHFGAYVYNDFSVGYDIAPINTKLQIGVNNAFNKQPPIFTQNVVINANTDVNTY</sequence>
<dbReference type="Pfam" id="PF07715">
    <property type="entry name" value="Plug"/>
    <property type="match status" value="1"/>
</dbReference>
<accession>T1C798</accession>
<dbReference type="PROSITE" id="PS52016">
    <property type="entry name" value="TONB_DEPENDENT_REC_3"/>
    <property type="match status" value="1"/>
</dbReference>
<feature type="region of interest" description="Disordered" evidence="7">
    <location>
        <begin position="1"/>
        <end position="21"/>
    </location>
</feature>
<evidence type="ECO:0000256" key="4">
    <source>
        <dbReference type="ARBA" id="ARBA00023077"/>
    </source>
</evidence>
<dbReference type="InterPro" id="IPR012910">
    <property type="entry name" value="Plug_dom"/>
</dbReference>
<evidence type="ECO:0000256" key="6">
    <source>
        <dbReference type="ARBA" id="ARBA00023237"/>
    </source>
</evidence>
<dbReference type="SUPFAM" id="SSF56935">
    <property type="entry name" value="Porins"/>
    <property type="match status" value="1"/>
</dbReference>
<evidence type="ECO:0000256" key="2">
    <source>
        <dbReference type="ARBA" id="ARBA00022448"/>
    </source>
</evidence>
<evidence type="ECO:0000256" key="3">
    <source>
        <dbReference type="ARBA" id="ARBA00022692"/>
    </source>
</evidence>
<feature type="domain" description="TonB-dependent receptor-like beta-barrel" evidence="8">
    <location>
        <begin position="290"/>
        <end position="834"/>
    </location>
</feature>
<dbReference type="InterPro" id="IPR037066">
    <property type="entry name" value="Plug_dom_sf"/>
</dbReference>
<keyword evidence="2" id="KW-0813">Transport</keyword>
<evidence type="ECO:0000256" key="1">
    <source>
        <dbReference type="ARBA" id="ARBA00004571"/>
    </source>
</evidence>
<organism evidence="10">
    <name type="scientific">mine drainage metagenome</name>
    <dbReference type="NCBI Taxonomy" id="410659"/>
    <lineage>
        <taxon>unclassified sequences</taxon>
        <taxon>metagenomes</taxon>
        <taxon>ecological metagenomes</taxon>
    </lineage>
</organism>
<keyword evidence="3" id="KW-0812">Transmembrane</keyword>
<dbReference type="PANTHER" id="PTHR47234">
    <property type="match status" value="1"/>
</dbReference>
<gene>
    <name evidence="10" type="ORF">B2A_03328</name>
</gene>
<protein>
    <submittedName>
        <fullName evidence="10">TonB-dependent outer membrane receptor</fullName>
    </submittedName>
</protein>
<reference evidence="10" key="2">
    <citation type="journal article" date="2014" name="ISME J.">
        <title>Microbial stratification in low pH oxic and suboxic macroscopic growths along an acid mine drainage.</title>
        <authorList>
            <person name="Mendez-Garcia C."/>
            <person name="Mesa V."/>
            <person name="Sprenger R.R."/>
            <person name="Richter M."/>
            <person name="Diez M.S."/>
            <person name="Solano J."/>
            <person name="Bargiela R."/>
            <person name="Golyshina O.V."/>
            <person name="Manteca A."/>
            <person name="Ramos J.L."/>
            <person name="Gallego J.R."/>
            <person name="Llorente I."/>
            <person name="Martins Dos Santos V.A."/>
            <person name="Jensen O.N."/>
            <person name="Pelaez A.I."/>
            <person name="Sanchez J."/>
            <person name="Ferrer M."/>
        </authorList>
    </citation>
    <scope>NUCLEOTIDE SEQUENCE</scope>
</reference>
<comment type="caution">
    <text evidence="10">The sequence shown here is derived from an EMBL/GenBank/DDBJ whole genome shotgun (WGS) entry which is preliminary data.</text>
</comment>
<dbReference type="EMBL" id="AUZZ01002229">
    <property type="protein sequence ID" value="EQD61164.1"/>
    <property type="molecule type" value="Genomic_DNA"/>
</dbReference>
<feature type="non-terminal residue" evidence="10">
    <location>
        <position position="858"/>
    </location>
</feature>
<evidence type="ECO:0000256" key="5">
    <source>
        <dbReference type="ARBA" id="ARBA00023136"/>
    </source>
</evidence>
<evidence type="ECO:0000313" key="10">
    <source>
        <dbReference type="EMBL" id="EQD61164.1"/>
    </source>
</evidence>
<proteinExistence type="predicted"/>
<feature type="domain" description="TonB-dependent receptor plug" evidence="9">
    <location>
        <begin position="15"/>
        <end position="88"/>
    </location>
</feature>
<dbReference type="InterPro" id="IPR036942">
    <property type="entry name" value="Beta-barrel_TonB_sf"/>
</dbReference>
<evidence type="ECO:0000256" key="7">
    <source>
        <dbReference type="SAM" id="MobiDB-lite"/>
    </source>
</evidence>
<dbReference type="AlphaFoldDB" id="T1C798"/>
<comment type="subcellular location">
    <subcellularLocation>
        <location evidence="1">Cell outer membrane</location>
        <topology evidence="1">Multi-pass membrane protein</topology>
    </subcellularLocation>
</comment>
<keyword evidence="5" id="KW-0472">Membrane</keyword>
<keyword evidence="4" id="KW-0798">TonB box</keyword>
<keyword evidence="6" id="KW-0998">Cell outer membrane</keyword>
<evidence type="ECO:0000259" key="8">
    <source>
        <dbReference type="Pfam" id="PF00593"/>
    </source>
</evidence>
<dbReference type="Gene3D" id="2.40.170.20">
    <property type="entry name" value="TonB-dependent receptor, beta-barrel domain"/>
    <property type="match status" value="1"/>
</dbReference>
<keyword evidence="10" id="KW-0675">Receptor</keyword>
<evidence type="ECO:0000259" key="9">
    <source>
        <dbReference type="Pfam" id="PF07715"/>
    </source>
</evidence>
<dbReference type="Gene3D" id="2.170.130.10">
    <property type="entry name" value="TonB-dependent receptor, plug domain"/>
    <property type="match status" value="1"/>
</dbReference>
<dbReference type="InterPro" id="IPR000531">
    <property type="entry name" value="Beta-barrel_TonB"/>
</dbReference>
<dbReference type="InterPro" id="IPR039426">
    <property type="entry name" value="TonB-dep_rcpt-like"/>
</dbReference>